<proteinExistence type="predicted"/>
<dbReference type="EMBL" id="BQNB010013715">
    <property type="protein sequence ID" value="GJT19411.1"/>
    <property type="molecule type" value="Genomic_DNA"/>
</dbReference>
<gene>
    <name evidence="1" type="ORF">Tco_0878117</name>
</gene>
<sequence>MLLLKDDNVQTGKHGLGFENQNDNVNPSVLNKAKESAPCLYNIDEMEKDGLSEHKIISEEELKCKAEKRLKVKQSKFPLSYHGFVYAKAHFEEPPKVSLKRRNVNSKEHLEQAQLRDYDPKLWNSLPMKYFSYVKQAMLKFEKQKFSNLELNRDDLLRMSFEQSINERVKNRLSEDFEPLVKNINHQLICIKKSLVKEMRDYLRYVMSLEDEFDETCLTLDIQQEFFKTQFKSVKSESYSHVYKDEMFEQNFDLETEHCCFKKTITQLQNGFQKWRH</sequence>
<comment type="caution">
    <text evidence="1">The sequence shown here is derived from an EMBL/GenBank/DDBJ whole genome shotgun (WGS) entry which is preliminary data.</text>
</comment>
<name>A0ABQ5BZR9_9ASTR</name>
<evidence type="ECO:0000313" key="1">
    <source>
        <dbReference type="EMBL" id="GJT19411.1"/>
    </source>
</evidence>
<reference evidence="1" key="2">
    <citation type="submission" date="2022-01" db="EMBL/GenBank/DDBJ databases">
        <authorList>
            <person name="Yamashiro T."/>
            <person name="Shiraishi A."/>
            <person name="Satake H."/>
            <person name="Nakayama K."/>
        </authorList>
    </citation>
    <scope>NUCLEOTIDE SEQUENCE</scope>
</reference>
<evidence type="ECO:0000313" key="2">
    <source>
        <dbReference type="Proteomes" id="UP001151760"/>
    </source>
</evidence>
<protein>
    <submittedName>
        <fullName evidence="1">Uncharacterized protein</fullName>
    </submittedName>
</protein>
<organism evidence="1 2">
    <name type="scientific">Tanacetum coccineum</name>
    <dbReference type="NCBI Taxonomy" id="301880"/>
    <lineage>
        <taxon>Eukaryota</taxon>
        <taxon>Viridiplantae</taxon>
        <taxon>Streptophyta</taxon>
        <taxon>Embryophyta</taxon>
        <taxon>Tracheophyta</taxon>
        <taxon>Spermatophyta</taxon>
        <taxon>Magnoliopsida</taxon>
        <taxon>eudicotyledons</taxon>
        <taxon>Gunneridae</taxon>
        <taxon>Pentapetalae</taxon>
        <taxon>asterids</taxon>
        <taxon>campanulids</taxon>
        <taxon>Asterales</taxon>
        <taxon>Asteraceae</taxon>
        <taxon>Asteroideae</taxon>
        <taxon>Anthemideae</taxon>
        <taxon>Anthemidinae</taxon>
        <taxon>Tanacetum</taxon>
    </lineage>
</organism>
<dbReference type="Proteomes" id="UP001151760">
    <property type="component" value="Unassembled WGS sequence"/>
</dbReference>
<keyword evidence="2" id="KW-1185">Reference proteome</keyword>
<reference evidence="1" key="1">
    <citation type="journal article" date="2022" name="Int. J. Mol. Sci.">
        <title>Draft Genome of Tanacetum Coccineum: Genomic Comparison of Closely Related Tanacetum-Family Plants.</title>
        <authorList>
            <person name="Yamashiro T."/>
            <person name="Shiraishi A."/>
            <person name="Nakayama K."/>
            <person name="Satake H."/>
        </authorList>
    </citation>
    <scope>NUCLEOTIDE SEQUENCE</scope>
</reference>
<accession>A0ABQ5BZR9</accession>